<dbReference type="Pfam" id="PF24405">
    <property type="entry name" value="Pua-like"/>
    <property type="match status" value="1"/>
</dbReference>
<dbReference type="EMBL" id="BFXY01000001">
    <property type="protein sequence ID" value="GDH25263.1"/>
    <property type="molecule type" value="Genomic_DNA"/>
</dbReference>
<protein>
    <recommendedName>
        <fullName evidence="1">Pua-like domain-containing protein</fullName>
    </recommendedName>
</protein>
<accession>A0A4C9EVG2</accession>
<reference evidence="2 3" key="1">
    <citation type="submission" date="2018-04" db="EMBL/GenBank/DDBJ databases">
        <title>Large scale genomics of bovine and human commensal E. coli to reveal the emerging process of EHEC.</title>
        <authorList>
            <person name="Arimizu Y."/>
            <person name="Ogura Y."/>
        </authorList>
    </citation>
    <scope>NUCLEOTIDE SEQUENCE [LARGE SCALE GENOMIC DNA]</scope>
    <source>
        <strain evidence="2 3">KK-P061</strain>
    </source>
</reference>
<feature type="domain" description="Pua-like" evidence="1">
    <location>
        <begin position="6"/>
        <end position="93"/>
    </location>
</feature>
<proteinExistence type="predicted"/>
<dbReference type="AlphaFoldDB" id="A0A4C9EVG2"/>
<dbReference type="Proteomes" id="UP000303027">
    <property type="component" value="Unassembled WGS sequence"/>
</dbReference>
<evidence type="ECO:0000313" key="2">
    <source>
        <dbReference type="EMBL" id="GDH25263.1"/>
    </source>
</evidence>
<evidence type="ECO:0000259" key="1">
    <source>
        <dbReference type="Pfam" id="PF24405"/>
    </source>
</evidence>
<sequence length="127" mass="14573">MCETYIFRFRDLGKSEGFTIEQHNNIARQEGNVWWGWWAKSGERFPSLELKNAAEKNKQIYFFDSGRLKFYTAVLKDTCSSALGDIKKQSPKEGANKQVISSQADSLIKISRIWADFFPANTSNQPI</sequence>
<gene>
    <name evidence="2" type="ORF">BvCmsKKP061_00087</name>
</gene>
<name>A0A4C9EVG2_ECOLX</name>
<comment type="caution">
    <text evidence="2">The sequence shown here is derived from an EMBL/GenBank/DDBJ whole genome shotgun (WGS) entry which is preliminary data.</text>
</comment>
<dbReference type="InterPro" id="IPR057406">
    <property type="entry name" value="Pua-like_dom"/>
</dbReference>
<evidence type="ECO:0000313" key="3">
    <source>
        <dbReference type="Proteomes" id="UP000303027"/>
    </source>
</evidence>
<organism evidence="2 3">
    <name type="scientific">Escherichia coli</name>
    <dbReference type="NCBI Taxonomy" id="562"/>
    <lineage>
        <taxon>Bacteria</taxon>
        <taxon>Pseudomonadati</taxon>
        <taxon>Pseudomonadota</taxon>
        <taxon>Gammaproteobacteria</taxon>
        <taxon>Enterobacterales</taxon>
        <taxon>Enterobacteriaceae</taxon>
        <taxon>Escherichia</taxon>
    </lineage>
</organism>